<name>A0AAD7J8Q0_9AGAR</name>
<organism evidence="1 2">
    <name type="scientific">Mycena metata</name>
    <dbReference type="NCBI Taxonomy" id="1033252"/>
    <lineage>
        <taxon>Eukaryota</taxon>
        <taxon>Fungi</taxon>
        <taxon>Dikarya</taxon>
        <taxon>Basidiomycota</taxon>
        <taxon>Agaricomycotina</taxon>
        <taxon>Agaricomycetes</taxon>
        <taxon>Agaricomycetidae</taxon>
        <taxon>Agaricales</taxon>
        <taxon>Marasmiineae</taxon>
        <taxon>Mycenaceae</taxon>
        <taxon>Mycena</taxon>
    </lineage>
</organism>
<protein>
    <submittedName>
        <fullName evidence="1">Uncharacterized protein</fullName>
    </submittedName>
</protein>
<gene>
    <name evidence="1" type="ORF">B0H16DRAFT_1534811</name>
</gene>
<dbReference type="AlphaFoldDB" id="A0AAD7J8Q0"/>
<dbReference type="Proteomes" id="UP001215598">
    <property type="component" value="Unassembled WGS sequence"/>
</dbReference>
<accession>A0AAD7J8Q0</accession>
<proteinExistence type="predicted"/>
<comment type="caution">
    <text evidence="1">The sequence shown here is derived from an EMBL/GenBank/DDBJ whole genome shotgun (WGS) entry which is preliminary data.</text>
</comment>
<dbReference type="EMBL" id="JARKIB010000040">
    <property type="protein sequence ID" value="KAJ7759214.1"/>
    <property type="molecule type" value="Genomic_DNA"/>
</dbReference>
<keyword evidence="2" id="KW-1185">Reference proteome</keyword>
<evidence type="ECO:0000313" key="2">
    <source>
        <dbReference type="Proteomes" id="UP001215598"/>
    </source>
</evidence>
<reference evidence="1" key="1">
    <citation type="submission" date="2023-03" db="EMBL/GenBank/DDBJ databases">
        <title>Massive genome expansion in bonnet fungi (Mycena s.s.) driven by repeated elements and novel gene families across ecological guilds.</title>
        <authorList>
            <consortium name="Lawrence Berkeley National Laboratory"/>
            <person name="Harder C.B."/>
            <person name="Miyauchi S."/>
            <person name="Viragh M."/>
            <person name="Kuo A."/>
            <person name="Thoen E."/>
            <person name="Andreopoulos B."/>
            <person name="Lu D."/>
            <person name="Skrede I."/>
            <person name="Drula E."/>
            <person name="Henrissat B."/>
            <person name="Morin E."/>
            <person name="Kohler A."/>
            <person name="Barry K."/>
            <person name="LaButti K."/>
            <person name="Morin E."/>
            <person name="Salamov A."/>
            <person name="Lipzen A."/>
            <person name="Mereny Z."/>
            <person name="Hegedus B."/>
            <person name="Baldrian P."/>
            <person name="Stursova M."/>
            <person name="Weitz H."/>
            <person name="Taylor A."/>
            <person name="Grigoriev I.V."/>
            <person name="Nagy L.G."/>
            <person name="Martin F."/>
            <person name="Kauserud H."/>
        </authorList>
    </citation>
    <scope>NUCLEOTIDE SEQUENCE</scope>
    <source>
        <strain evidence="1">CBHHK182m</strain>
    </source>
</reference>
<evidence type="ECO:0000313" key="1">
    <source>
        <dbReference type="EMBL" id="KAJ7759214.1"/>
    </source>
</evidence>
<sequence>MPSHHVFYKPSPSVAQRGHLAWGPQGSECPHLFHIEHEEIPLDATNERKFECSPILKSYLVEFYQTIRPLLIIPSFDSESLCALQAQYLLDINYRIPQLVAFARRVRVVMLAWKDLHTETLPPNSRIAFPIPEPHISCMPSESIELKLWAYMDAELKDYEARWNIYSTDLRLRHEKFHLLCSVDFHLHVRFANHHLPWLKRAVASYNPFAADERISKKDQLDGSIEPLLPALNGATIPPPGLLKRLR</sequence>